<accession>A0ABT9I2E4</accession>
<evidence type="ECO:0000313" key="3">
    <source>
        <dbReference type="Proteomes" id="UP001231109"/>
    </source>
</evidence>
<protein>
    <submittedName>
        <fullName evidence="2">Uncharacterized protein</fullName>
    </submittedName>
</protein>
<dbReference type="Proteomes" id="UP001231109">
    <property type="component" value="Unassembled WGS sequence"/>
</dbReference>
<sequence>MTNSALSGAFISILLVLSVFWYLAFSHSEHTVVDTPQPGMDYASCGRGMNADVVYLSTEGLYRYHGAVYDAAELLQHIRRHFGVNSINEVIVVASSETEVDRVLYVSGLIQQHFPQLRLSWRRQETGVSASTS</sequence>
<feature type="transmembrane region" description="Helical" evidence="1">
    <location>
        <begin position="6"/>
        <end position="25"/>
    </location>
</feature>
<organism evidence="2 3">
    <name type="scientific">Rheinheimera baltica</name>
    <dbReference type="NCBI Taxonomy" id="67576"/>
    <lineage>
        <taxon>Bacteria</taxon>
        <taxon>Pseudomonadati</taxon>
        <taxon>Pseudomonadota</taxon>
        <taxon>Gammaproteobacteria</taxon>
        <taxon>Chromatiales</taxon>
        <taxon>Chromatiaceae</taxon>
        <taxon>Rheinheimera</taxon>
    </lineage>
</organism>
<keyword evidence="1" id="KW-0472">Membrane</keyword>
<dbReference type="RefSeq" id="WP_305976861.1">
    <property type="nucleotide sequence ID" value="NZ_JAPJDZ010000054.1"/>
</dbReference>
<keyword evidence="1" id="KW-1133">Transmembrane helix</keyword>
<keyword evidence="1" id="KW-0812">Transmembrane</keyword>
<gene>
    <name evidence="2" type="ORF">ORJ04_16450</name>
</gene>
<keyword evidence="3" id="KW-1185">Reference proteome</keyword>
<reference evidence="2 3" key="1">
    <citation type="submission" date="2022-11" db="EMBL/GenBank/DDBJ databases">
        <title>Viruses from the air-sea interface of a natural surface slick.</title>
        <authorList>
            <person name="Rahlff J."/>
            <person name="Holmfeldt K."/>
        </authorList>
    </citation>
    <scope>NUCLEOTIDE SEQUENCE [LARGE SCALE GENOMIC DNA]</scope>
    <source>
        <strain evidence="2 3">SMS4</strain>
    </source>
</reference>
<proteinExistence type="predicted"/>
<dbReference type="EMBL" id="JAPJDZ010000054">
    <property type="protein sequence ID" value="MDP5137548.1"/>
    <property type="molecule type" value="Genomic_DNA"/>
</dbReference>
<evidence type="ECO:0000256" key="1">
    <source>
        <dbReference type="SAM" id="Phobius"/>
    </source>
</evidence>
<evidence type="ECO:0000313" key="2">
    <source>
        <dbReference type="EMBL" id="MDP5137548.1"/>
    </source>
</evidence>
<name>A0ABT9I2E4_9GAMM</name>
<comment type="caution">
    <text evidence="2">The sequence shown here is derived from an EMBL/GenBank/DDBJ whole genome shotgun (WGS) entry which is preliminary data.</text>
</comment>